<evidence type="ECO:0000313" key="2">
    <source>
        <dbReference type="EMBL" id="EMG25156.1"/>
    </source>
</evidence>
<evidence type="ECO:0000256" key="1">
    <source>
        <dbReference type="SAM" id="Phobius"/>
    </source>
</evidence>
<dbReference type="Proteomes" id="UP000011769">
    <property type="component" value="Unassembled WGS sequence"/>
</dbReference>
<name>A0ABN0IQQ4_9STRE</name>
<dbReference type="RefSeq" id="WP_004347347.1">
    <property type="nucleotide sequence ID" value="NZ_ALYM01000005.1"/>
</dbReference>
<feature type="transmembrane region" description="Helical" evidence="1">
    <location>
        <begin position="74"/>
        <end position="93"/>
    </location>
</feature>
<feature type="transmembrane region" description="Helical" evidence="1">
    <location>
        <begin position="99"/>
        <end position="121"/>
    </location>
</feature>
<keyword evidence="1" id="KW-1133">Transmembrane helix</keyword>
<feature type="transmembrane region" description="Helical" evidence="1">
    <location>
        <begin position="7"/>
        <end position="24"/>
    </location>
</feature>
<comment type="caution">
    <text evidence="2">The sequence shown here is derived from an EMBL/GenBank/DDBJ whole genome shotgun (WGS) entry which is preliminary data.</text>
</comment>
<dbReference type="EMBL" id="ALYM01000005">
    <property type="protein sequence ID" value="EMG25156.1"/>
    <property type="molecule type" value="Genomic_DNA"/>
</dbReference>
<keyword evidence="1" id="KW-0472">Membrane</keyword>
<feature type="transmembrane region" description="Helical" evidence="1">
    <location>
        <begin position="30"/>
        <end position="54"/>
    </location>
</feature>
<proteinExistence type="predicted"/>
<protein>
    <submittedName>
        <fullName evidence="2">Uncharacterized protein</fullName>
    </submittedName>
</protein>
<accession>A0ABN0IQQ4</accession>
<keyword evidence="1" id="KW-0812">Transmembrane</keyword>
<organism evidence="2 3">
    <name type="scientific">Streptococcus parauberis KRS-02083</name>
    <dbReference type="NCBI Taxonomy" id="1207545"/>
    <lineage>
        <taxon>Bacteria</taxon>
        <taxon>Bacillati</taxon>
        <taxon>Bacillota</taxon>
        <taxon>Bacilli</taxon>
        <taxon>Lactobacillales</taxon>
        <taxon>Streptococcaceae</taxon>
        <taxon>Streptococcus</taxon>
    </lineage>
</organism>
<keyword evidence="3" id="KW-1185">Reference proteome</keyword>
<sequence length="125" mass="14604">MMKTSQKAFLSTIIIISINILIGYCLRVSLFSILFLQFMSFIVYIIVYFGTAHYKNKPINYHQIMQIMQAHLKIQYKALIVLFILSLSLMFYSPYPNNFYFVCNLLFVMLQSLHMAALNGLTPKK</sequence>
<evidence type="ECO:0000313" key="3">
    <source>
        <dbReference type="Proteomes" id="UP000011769"/>
    </source>
</evidence>
<gene>
    <name evidence="2" type="ORF">SPJ1_1604</name>
</gene>
<reference evidence="2 3" key="1">
    <citation type="journal article" date="2013" name="PLoS ONE">
        <title>Comparative Genomic Characterization of Three Streptococcus parauberis Strains in Fish Pathogen, as Assessed by Wide-Genome Analyses.</title>
        <authorList>
            <person name="Nho S.W."/>
            <person name="Hikima J."/>
            <person name="Park S.B."/>
            <person name="Jang H.B."/>
            <person name="Cha I.S."/>
            <person name="Yasuike M."/>
            <person name="Nakamura Y."/>
            <person name="Fujiwara A."/>
            <person name="Sano M."/>
            <person name="Kanai K."/>
            <person name="Kondo H."/>
            <person name="Hirono I."/>
            <person name="Takeyama H."/>
            <person name="Aoki T."/>
            <person name="Jung T.S."/>
        </authorList>
    </citation>
    <scope>NUCLEOTIDE SEQUENCE [LARGE SCALE GENOMIC DNA]</scope>
    <source>
        <strain evidence="2 3">KRS-02083</strain>
    </source>
</reference>